<dbReference type="EMBL" id="QVTD01000016">
    <property type="protein sequence ID" value="RFU61204.1"/>
    <property type="molecule type" value="Genomic_DNA"/>
</dbReference>
<evidence type="ECO:0000313" key="1">
    <source>
        <dbReference type="EMBL" id="RFU61204.1"/>
    </source>
</evidence>
<gene>
    <name evidence="1" type="ORF">D0466_18445</name>
</gene>
<dbReference type="AlphaFoldDB" id="A0A372L7H3"/>
<name>A0A372L7H3_9BACI</name>
<evidence type="ECO:0008006" key="3">
    <source>
        <dbReference type="Google" id="ProtNLM"/>
    </source>
</evidence>
<sequence>MSLEHAKTMLKTIKQYSNSEISLTFNDNRSTPILCVCYKGSYFEITNLRTSDIKTFNDVESTIVFIETELHDKVLHPSNC</sequence>
<accession>A0A372L7H3</accession>
<comment type="caution">
    <text evidence="1">The sequence shown here is derived from an EMBL/GenBank/DDBJ whole genome shotgun (WGS) entry which is preliminary data.</text>
</comment>
<keyword evidence="2" id="KW-1185">Reference proteome</keyword>
<protein>
    <recommendedName>
        <fullName evidence="3">DUF1797 family protein</fullName>
    </recommendedName>
</protein>
<dbReference type="Proteomes" id="UP000262939">
    <property type="component" value="Unassembled WGS sequence"/>
</dbReference>
<proteinExistence type="predicted"/>
<organism evidence="1 2">
    <name type="scientific">Peribacillus glennii</name>
    <dbReference type="NCBI Taxonomy" id="2303991"/>
    <lineage>
        <taxon>Bacteria</taxon>
        <taxon>Bacillati</taxon>
        <taxon>Bacillota</taxon>
        <taxon>Bacilli</taxon>
        <taxon>Bacillales</taxon>
        <taxon>Bacillaceae</taxon>
        <taxon>Peribacillus</taxon>
    </lineage>
</organism>
<reference evidence="1 2" key="1">
    <citation type="submission" date="2018-08" db="EMBL/GenBank/DDBJ databases">
        <title>Bacillus chawlae sp. nov., Bacillus glennii sp. nov., and Bacillus saganii sp. nov. Isolated from the Vehicle Assembly Building at Kennedy Space Center where the Viking Spacecraft were Assembled.</title>
        <authorList>
            <person name="Seuylemezian A."/>
            <person name="Vaishampayan P."/>
        </authorList>
    </citation>
    <scope>NUCLEOTIDE SEQUENCE [LARGE SCALE GENOMIC DNA]</scope>
    <source>
        <strain evidence="1 2">V44-8</strain>
    </source>
</reference>
<evidence type="ECO:0000313" key="2">
    <source>
        <dbReference type="Proteomes" id="UP000262939"/>
    </source>
</evidence>